<organism evidence="1 2">
    <name type="scientific">Naganishia vaughanmartiniae</name>
    <dbReference type="NCBI Taxonomy" id="1424756"/>
    <lineage>
        <taxon>Eukaryota</taxon>
        <taxon>Fungi</taxon>
        <taxon>Dikarya</taxon>
        <taxon>Basidiomycota</taxon>
        <taxon>Agaricomycotina</taxon>
        <taxon>Tremellomycetes</taxon>
        <taxon>Filobasidiales</taxon>
        <taxon>Filobasidiaceae</taxon>
        <taxon>Naganishia</taxon>
    </lineage>
</organism>
<keyword evidence="2" id="KW-1185">Reference proteome</keyword>
<dbReference type="EMBL" id="JASBWU010000001">
    <property type="protein sequence ID" value="KAJ9125056.1"/>
    <property type="molecule type" value="Genomic_DNA"/>
</dbReference>
<gene>
    <name evidence="1" type="ORF">QFC22_000009</name>
</gene>
<evidence type="ECO:0000313" key="2">
    <source>
        <dbReference type="Proteomes" id="UP001243375"/>
    </source>
</evidence>
<sequence>MSKHGIELEVQVKKSRWDNNPNRPATELEKHQRTLESKRRWAAKDRSDEDASGSDDNDQELSDEDAENGVSRDDAAEEAGTRGNAIAGPSSGRRPQHLTAAAKEKNGTGRAAARSRSRASDTPGSQTPELATTTAAATKSSRKPATTRRGSSTLQQVALPEADDAAAPSVSSRRAGKSRAEPGKETTSSGKNGTKAAKQAGPFSTTPLDSHIIVKAEDAFDQPKRRRTSSSKRMTTLERAAHMDQPRQEMPLSRYISTTATSSAFVNGNNGQVPMVPTQTRPTQAIVYQQPMSDAPVFMNIPEGARVYAVQYRDDPRTGYRVVSAPQPVQFFMPPTAQVNLPLRPNSAPPEDAMGRIMPMVVSGGEVLSPVIVHSSEVHTIGLAPAVTLHPEPMRRVTSLQPFPTPIDASDVDVFSSRLPTSGSSSQSRSDDSGTDLMRAAIRRSSADAPATQHSSGKKPAGSQDSDSNEEAAEILLAFSNSPARSVTASSKKHSRHQSMDTGLSARAQDAANGQDLMIGLGSSRLQDITTGLQTNSAASTPKDVEMEPATATAATVEADDDATPVASRTRPAKPPPLRPTSEEMVFQRANLWPARSATPDIPKPASDDPFRVPDAAAKPREVDGSSTPGELAPSAYIMAPPPRPPRIPALAFRQPKDVIPSSSTNPELSSPTDAEPSSSKPSSGPTPKHPSLRNGPSAQVSGSRMAFATPARRDWVASSPALGHPFSSPSGLDLTHKLGLAADVSTVPDSPSWLELVRATPDAKSKRNRTESSDGEVGVEGTDETPGKRLRL</sequence>
<comment type="caution">
    <text evidence="1">The sequence shown here is derived from an EMBL/GenBank/DDBJ whole genome shotgun (WGS) entry which is preliminary data.</text>
</comment>
<proteinExistence type="predicted"/>
<accession>A0ACC2XNW0</accession>
<reference evidence="1" key="1">
    <citation type="submission" date="2023-04" db="EMBL/GenBank/DDBJ databases">
        <title>Draft Genome sequencing of Naganishia species isolated from polar environments using Oxford Nanopore Technology.</title>
        <authorList>
            <person name="Leo P."/>
            <person name="Venkateswaran K."/>
        </authorList>
    </citation>
    <scope>NUCLEOTIDE SEQUENCE</scope>
    <source>
        <strain evidence="1">MNA-CCFEE 5425</strain>
    </source>
</reference>
<protein>
    <submittedName>
        <fullName evidence="1">Uncharacterized protein</fullName>
    </submittedName>
</protein>
<evidence type="ECO:0000313" key="1">
    <source>
        <dbReference type="EMBL" id="KAJ9125056.1"/>
    </source>
</evidence>
<name>A0ACC2XNW0_9TREE</name>
<dbReference type="Proteomes" id="UP001243375">
    <property type="component" value="Unassembled WGS sequence"/>
</dbReference>